<dbReference type="AlphaFoldDB" id="A0A0M7B6J0"/>
<accession>A0A0M7B6J0</accession>
<dbReference type="InterPro" id="IPR001173">
    <property type="entry name" value="Glyco_trans_2-like"/>
</dbReference>
<feature type="domain" description="Glycosyltransferase 2-like" evidence="4">
    <location>
        <begin position="13"/>
        <end position="171"/>
    </location>
</feature>
<reference evidence="5 6" key="1">
    <citation type="submission" date="2015-09" db="EMBL/GenBank/DDBJ databases">
        <authorList>
            <person name="Jackson K.R."/>
            <person name="Lunt B.L."/>
            <person name="Fisher J.N.B."/>
            <person name="Gardner A.V."/>
            <person name="Bailey M.E."/>
            <person name="Deus L.M."/>
            <person name="Earl A.S."/>
            <person name="Gibby P.D."/>
            <person name="Hartmann K.A."/>
            <person name="Liu J.E."/>
            <person name="Manci A.M."/>
            <person name="Nielsen D.A."/>
            <person name="Solomon M.B."/>
            <person name="Breakwell D.P."/>
            <person name="Burnett S.H."/>
            <person name="Grose J.H."/>
        </authorList>
    </citation>
    <scope>NUCLEOTIDE SEQUENCE [LARGE SCALE GENOMIC DNA]</scope>
    <source>
        <strain evidence="5 6">CECT 7799</strain>
    </source>
</reference>
<dbReference type="STRING" id="313367.JSE7799_00518"/>
<organism evidence="5 6">
    <name type="scientific">Jannaschia seosinensis</name>
    <dbReference type="NCBI Taxonomy" id="313367"/>
    <lineage>
        <taxon>Bacteria</taxon>
        <taxon>Pseudomonadati</taxon>
        <taxon>Pseudomonadota</taxon>
        <taxon>Alphaproteobacteria</taxon>
        <taxon>Rhodobacterales</taxon>
        <taxon>Roseobacteraceae</taxon>
        <taxon>Jannaschia</taxon>
    </lineage>
</organism>
<comment type="similarity">
    <text evidence="1">Belongs to the glycosyltransferase 2 family.</text>
</comment>
<dbReference type="SUPFAM" id="SSF53448">
    <property type="entry name" value="Nucleotide-diphospho-sugar transferases"/>
    <property type="match status" value="1"/>
</dbReference>
<dbReference type="PANTHER" id="PTHR43685:SF5">
    <property type="entry name" value="GLYCOSYLTRANSFERASE EPSE-RELATED"/>
    <property type="match status" value="1"/>
</dbReference>
<dbReference type="Gene3D" id="3.90.550.10">
    <property type="entry name" value="Spore Coat Polysaccharide Biosynthesis Protein SpsA, Chain A"/>
    <property type="match status" value="1"/>
</dbReference>
<evidence type="ECO:0000259" key="4">
    <source>
        <dbReference type="Pfam" id="PF00535"/>
    </source>
</evidence>
<evidence type="ECO:0000313" key="5">
    <source>
        <dbReference type="EMBL" id="CUH20550.1"/>
    </source>
</evidence>
<keyword evidence="3 5" id="KW-0808">Transferase</keyword>
<gene>
    <name evidence="5" type="primary">epsE_2</name>
    <name evidence="5" type="ORF">JSE7799_00518</name>
</gene>
<keyword evidence="6" id="KW-1185">Reference proteome</keyword>
<dbReference type="Pfam" id="PF00535">
    <property type="entry name" value="Glycos_transf_2"/>
    <property type="match status" value="1"/>
</dbReference>
<dbReference type="EMBL" id="CYPR01000027">
    <property type="protein sequence ID" value="CUH20550.1"/>
    <property type="molecule type" value="Genomic_DNA"/>
</dbReference>
<dbReference type="Proteomes" id="UP000049455">
    <property type="component" value="Unassembled WGS sequence"/>
</dbReference>
<dbReference type="PANTHER" id="PTHR43685">
    <property type="entry name" value="GLYCOSYLTRANSFERASE"/>
    <property type="match status" value="1"/>
</dbReference>
<evidence type="ECO:0000313" key="6">
    <source>
        <dbReference type="Proteomes" id="UP000049455"/>
    </source>
</evidence>
<proteinExistence type="inferred from homology"/>
<keyword evidence="2 5" id="KW-0328">Glycosyltransferase</keyword>
<dbReference type="RefSeq" id="WP_083480179.1">
    <property type="nucleotide sequence ID" value="NZ_CYPR01000027.1"/>
</dbReference>
<evidence type="ECO:0000256" key="1">
    <source>
        <dbReference type="ARBA" id="ARBA00006739"/>
    </source>
</evidence>
<dbReference type="InterPro" id="IPR050834">
    <property type="entry name" value="Glycosyltransf_2"/>
</dbReference>
<sequence>MKSNDPGDPVRLSVVMPVFNAAQYLPAALDSVLNQDFSDFEFLVHDDGSQDDSWAILTDYAGRDPRMRISQGLNQGLPRTLNQMINLARGELIARFDADDLCLPTRFEKQISRFDCNSDLVVLGGAAQIVDAAGRPITVKSLPLSHLEIDGLNLRGKTSFQHPSVMMRRDAVLAVGGYHPDFHGAEDHDLWLRMAEIGQLENLPDVLIKYRIHAGSISSTKRDLQRQLCLCACEAAWQRRGISDGRFEYQEWRMGDDAQSQLSFNINYAWQAWSHGYRGSWRHYALKALRQAPLSKAAWNVLLAGALRRPRIERPHD</sequence>
<dbReference type="GO" id="GO:0016757">
    <property type="term" value="F:glycosyltransferase activity"/>
    <property type="evidence" value="ECO:0007669"/>
    <property type="project" value="UniProtKB-KW"/>
</dbReference>
<name>A0A0M7B6J0_9RHOB</name>
<protein>
    <submittedName>
        <fullName evidence="5">Putative glycosyltransferase EpsE</fullName>
        <ecNumber evidence="5">2.4.-.-</ecNumber>
    </submittedName>
</protein>
<dbReference type="InterPro" id="IPR029044">
    <property type="entry name" value="Nucleotide-diphossugar_trans"/>
</dbReference>
<evidence type="ECO:0000256" key="3">
    <source>
        <dbReference type="ARBA" id="ARBA00022679"/>
    </source>
</evidence>
<evidence type="ECO:0000256" key="2">
    <source>
        <dbReference type="ARBA" id="ARBA00022676"/>
    </source>
</evidence>
<dbReference type="EC" id="2.4.-.-" evidence="5"/>
<dbReference type="OrthoDB" id="5291101at2"/>